<feature type="region of interest" description="Disordered" evidence="10">
    <location>
        <begin position="171"/>
        <end position="212"/>
    </location>
</feature>
<evidence type="ECO:0000256" key="8">
    <source>
        <dbReference type="PROSITE-ProRule" id="PRU00108"/>
    </source>
</evidence>
<evidence type="ECO:0000256" key="3">
    <source>
        <dbReference type="ARBA" id="ARBA00009107"/>
    </source>
</evidence>
<organism evidence="12 13">
    <name type="scientific">Scleropages formosus</name>
    <name type="common">Asian bonytongue</name>
    <name type="synonym">Osteoglossum formosum</name>
    <dbReference type="NCBI Taxonomy" id="113540"/>
    <lineage>
        <taxon>Eukaryota</taxon>
        <taxon>Metazoa</taxon>
        <taxon>Chordata</taxon>
        <taxon>Craniata</taxon>
        <taxon>Vertebrata</taxon>
        <taxon>Euteleostomi</taxon>
        <taxon>Actinopterygii</taxon>
        <taxon>Neopterygii</taxon>
        <taxon>Teleostei</taxon>
        <taxon>Osteoglossocephala</taxon>
        <taxon>Osteoglossomorpha</taxon>
        <taxon>Osteoglossiformes</taxon>
        <taxon>Osteoglossidae</taxon>
        <taxon>Scleropages</taxon>
    </lineage>
</organism>
<dbReference type="InterPro" id="IPR009057">
    <property type="entry name" value="Homeodomain-like_sf"/>
</dbReference>
<keyword evidence="6 8" id="KW-0371">Homeobox</keyword>
<dbReference type="GO" id="GO:0000978">
    <property type="term" value="F:RNA polymerase II cis-regulatory region sequence-specific DNA binding"/>
    <property type="evidence" value="ECO:0007669"/>
    <property type="project" value="TreeGrafter"/>
</dbReference>
<feature type="compositionally biased region" description="Gly residues" evidence="10">
    <location>
        <begin position="203"/>
        <end position="212"/>
    </location>
</feature>
<dbReference type="PRINTS" id="PR00024">
    <property type="entry name" value="HOMEOBOX"/>
</dbReference>
<dbReference type="InterPro" id="IPR001356">
    <property type="entry name" value="HD"/>
</dbReference>
<dbReference type="CDD" id="cd00086">
    <property type="entry name" value="homeodomain"/>
    <property type="match status" value="1"/>
</dbReference>
<gene>
    <name evidence="12" type="ORF">Z043_118855</name>
</gene>
<comment type="caution">
    <text evidence="12">The sequence shown here is derived from an EMBL/GenBank/DDBJ whole genome shotgun (WGS) entry which is preliminary data.</text>
</comment>
<keyword evidence="4" id="KW-0217">Developmental protein</keyword>
<dbReference type="InterPro" id="IPR020479">
    <property type="entry name" value="HD_metazoa"/>
</dbReference>
<evidence type="ECO:0000256" key="7">
    <source>
        <dbReference type="ARBA" id="ARBA00023242"/>
    </source>
</evidence>
<evidence type="ECO:0000259" key="11">
    <source>
        <dbReference type="PROSITE" id="PS50071"/>
    </source>
</evidence>
<feature type="region of interest" description="Disordered" evidence="10">
    <location>
        <begin position="40"/>
        <end position="119"/>
    </location>
</feature>
<feature type="domain" description="Homeobox" evidence="11">
    <location>
        <begin position="113"/>
        <end position="173"/>
    </location>
</feature>
<accession>A0A0P7YAA8</accession>
<dbReference type="GO" id="GO:0005634">
    <property type="term" value="C:nucleus"/>
    <property type="evidence" value="ECO:0007669"/>
    <property type="project" value="UniProtKB-SubCell"/>
</dbReference>
<dbReference type="EMBL" id="JARO02008282">
    <property type="protein sequence ID" value="KPP62924.1"/>
    <property type="molecule type" value="Genomic_DNA"/>
</dbReference>
<evidence type="ECO:0000256" key="6">
    <source>
        <dbReference type="ARBA" id="ARBA00023155"/>
    </source>
</evidence>
<evidence type="ECO:0000256" key="10">
    <source>
        <dbReference type="SAM" id="MobiDB-lite"/>
    </source>
</evidence>
<keyword evidence="5 8" id="KW-0238">DNA-binding</keyword>
<dbReference type="PANTHER" id="PTHR45664:SF11">
    <property type="entry name" value="HOMEOBOX PROTEIN HOX-B3"/>
    <property type="match status" value="1"/>
</dbReference>
<dbReference type="GO" id="GO:0009952">
    <property type="term" value="P:anterior/posterior pattern specification"/>
    <property type="evidence" value="ECO:0007669"/>
    <property type="project" value="TreeGrafter"/>
</dbReference>
<evidence type="ECO:0000256" key="1">
    <source>
        <dbReference type="ARBA" id="ARBA00003263"/>
    </source>
</evidence>
<proteinExistence type="inferred from homology"/>
<sequence>MDPPDACYSYGYESRGLRNYRYEPPACLYARGDRDAPLYGCFPGQDGRDALPPAAPPLQLSGLEQQHPCEHVVGKGREERDRAAPEPFPWMRNTRAQPQVPPAPGAPFQEDLEESRRSRTAYSRRQLLELEKEFHFNRYISRPRRYELAATLNLTERHVKIWFQNRRMKWKKEETRRMKDSGAEQEQQEQQQLEEQEPSARKQGGGEMTAPR</sequence>
<comment type="subcellular location">
    <subcellularLocation>
        <location evidence="2 8 9">Nucleus</location>
    </subcellularLocation>
</comment>
<feature type="DNA-binding region" description="Homeobox" evidence="8">
    <location>
        <begin position="115"/>
        <end position="174"/>
    </location>
</feature>
<dbReference type="Pfam" id="PF00046">
    <property type="entry name" value="Homeodomain"/>
    <property type="match status" value="1"/>
</dbReference>
<dbReference type="GO" id="GO:0048704">
    <property type="term" value="P:embryonic skeletal system morphogenesis"/>
    <property type="evidence" value="ECO:0007669"/>
    <property type="project" value="TreeGrafter"/>
</dbReference>
<reference evidence="12 13" key="1">
    <citation type="submission" date="2015-08" db="EMBL/GenBank/DDBJ databases">
        <title>The genome of the Asian arowana (Scleropages formosus).</title>
        <authorList>
            <person name="Tan M.H."/>
            <person name="Gan H.M."/>
            <person name="Croft L.J."/>
            <person name="Austin C.M."/>
        </authorList>
    </citation>
    <scope>NUCLEOTIDE SEQUENCE [LARGE SCALE GENOMIC DNA]</scope>
    <source>
        <strain evidence="12">Aro1</strain>
    </source>
</reference>
<dbReference type="FunFam" id="1.10.10.60:FF:000176">
    <property type="entry name" value="pancreas/duodenum homeobox protein 1"/>
    <property type="match status" value="1"/>
</dbReference>
<evidence type="ECO:0000256" key="9">
    <source>
        <dbReference type="RuleBase" id="RU000682"/>
    </source>
</evidence>
<dbReference type="PROSITE" id="PS00027">
    <property type="entry name" value="HOMEOBOX_1"/>
    <property type="match status" value="1"/>
</dbReference>
<dbReference type="Gene3D" id="1.10.10.60">
    <property type="entry name" value="Homeodomain-like"/>
    <property type="match status" value="1"/>
</dbReference>
<keyword evidence="7 8" id="KW-0539">Nucleus</keyword>
<dbReference type="GO" id="GO:0003309">
    <property type="term" value="P:type B pancreatic cell differentiation"/>
    <property type="evidence" value="ECO:0007669"/>
    <property type="project" value="UniProtKB-ARBA"/>
</dbReference>
<dbReference type="SUPFAM" id="SSF46689">
    <property type="entry name" value="Homeodomain-like"/>
    <property type="match status" value="1"/>
</dbReference>
<evidence type="ECO:0000256" key="5">
    <source>
        <dbReference type="ARBA" id="ARBA00023125"/>
    </source>
</evidence>
<dbReference type="InterPro" id="IPR017970">
    <property type="entry name" value="Homeobox_CS"/>
</dbReference>
<evidence type="ECO:0000256" key="4">
    <source>
        <dbReference type="ARBA" id="ARBA00022473"/>
    </source>
</evidence>
<dbReference type="AlphaFoldDB" id="A0A0P7YAA8"/>
<protein>
    <submittedName>
        <fullName evidence="12">Pancreas/duodenum homeobox protein 1-like</fullName>
    </submittedName>
</protein>
<dbReference type="PROSITE" id="PS50071">
    <property type="entry name" value="HOMEOBOX_2"/>
    <property type="match status" value="1"/>
</dbReference>
<name>A0A0P7YAA8_SCLFO</name>
<evidence type="ECO:0000313" key="12">
    <source>
        <dbReference type="EMBL" id="KPP62924.1"/>
    </source>
</evidence>
<feature type="compositionally biased region" description="Basic and acidic residues" evidence="10">
    <location>
        <begin position="171"/>
        <end position="182"/>
    </location>
</feature>
<dbReference type="GO" id="GO:0000981">
    <property type="term" value="F:DNA-binding transcription factor activity, RNA polymerase II-specific"/>
    <property type="evidence" value="ECO:0007669"/>
    <property type="project" value="InterPro"/>
</dbReference>
<comment type="function">
    <text evidence="1">Sequence-specific transcription factor which is part of a developmental regulatory system that provides cells with specific positional identities on the anterior-posterior axis.</text>
</comment>
<dbReference type="Proteomes" id="UP000034805">
    <property type="component" value="Unassembled WGS sequence"/>
</dbReference>
<dbReference type="SMART" id="SM00389">
    <property type="entry name" value="HOX"/>
    <property type="match status" value="1"/>
</dbReference>
<comment type="similarity">
    <text evidence="3">Belongs to the Antp homeobox family.</text>
</comment>
<feature type="compositionally biased region" description="Basic and acidic residues" evidence="10">
    <location>
        <begin position="67"/>
        <end position="84"/>
    </location>
</feature>
<evidence type="ECO:0000313" key="13">
    <source>
        <dbReference type="Proteomes" id="UP000034805"/>
    </source>
</evidence>
<evidence type="ECO:0000256" key="2">
    <source>
        <dbReference type="ARBA" id="ARBA00004123"/>
    </source>
</evidence>
<dbReference type="PANTHER" id="PTHR45664">
    <property type="entry name" value="PROTEIN ZERKNUELLT 1-RELATED"/>
    <property type="match status" value="1"/>
</dbReference>